<proteinExistence type="predicted"/>
<name>A0ABD1QRW3_9LAMI</name>
<organism evidence="2 3">
    <name type="scientific">Forsythia ovata</name>
    <dbReference type="NCBI Taxonomy" id="205694"/>
    <lineage>
        <taxon>Eukaryota</taxon>
        <taxon>Viridiplantae</taxon>
        <taxon>Streptophyta</taxon>
        <taxon>Embryophyta</taxon>
        <taxon>Tracheophyta</taxon>
        <taxon>Spermatophyta</taxon>
        <taxon>Magnoliopsida</taxon>
        <taxon>eudicotyledons</taxon>
        <taxon>Gunneridae</taxon>
        <taxon>Pentapetalae</taxon>
        <taxon>asterids</taxon>
        <taxon>lamiids</taxon>
        <taxon>Lamiales</taxon>
        <taxon>Oleaceae</taxon>
        <taxon>Forsythieae</taxon>
        <taxon>Forsythia</taxon>
    </lineage>
</organism>
<evidence type="ECO:0000313" key="2">
    <source>
        <dbReference type="EMBL" id="KAL2478947.1"/>
    </source>
</evidence>
<accession>A0ABD1QRW3</accession>
<gene>
    <name evidence="2" type="ORF">Fot_47961</name>
</gene>
<keyword evidence="3" id="KW-1185">Reference proteome</keyword>
<evidence type="ECO:0000256" key="1">
    <source>
        <dbReference type="SAM" id="MobiDB-lite"/>
    </source>
</evidence>
<dbReference type="EMBL" id="JBFOLJ010000014">
    <property type="protein sequence ID" value="KAL2478947.1"/>
    <property type="molecule type" value="Genomic_DNA"/>
</dbReference>
<feature type="region of interest" description="Disordered" evidence="1">
    <location>
        <begin position="1"/>
        <end position="30"/>
    </location>
</feature>
<evidence type="ECO:0000313" key="3">
    <source>
        <dbReference type="Proteomes" id="UP001604277"/>
    </source>
</evidence>
<comment type="caution">
    <text evidence="2">The sequence shown here is derived from an EMBL/GenBank/DDBJ whole genome shotgun (WGS) entry which is preliminary data.</text>
</comment>
<dbReference type="AlphaFoldDB" id="A0ABD1QRW3"/>
<reference evidence="3" key="1">
    <citation type="submission" date="2024-07" db="EMBL/GenBank/DDBJ databases">
        <title>Two chromosome-level genome assemblies of Korean endemic species Abeliophyllum distichum and Forsythia ovata (Oleaceae).</title>
        <authorList>
            <person name="Jang H."/>
        </authorList>
    </citation>
    <scope>NUCLEOTIDE SEQUENCE [LARGE SCALE GENOMIC DNA]</scope>
</reference>
<sequence>MIEAEMKSGATAKTTGPSPVETVKQSQPEVPIDRPADVLPLSVMGEPMVHRAQWDSSICACLGRNNDFCSSDLEGFPVLGSNSAKWSSFGKLCEDPIRNNVGCVGIDGNTSNCSTVGKLYAWGKILYQEVKLLEFQDFEVRA</sequence>
<dbReference type="Proteomes" id="UP001604277">
    <property type="component" value="Unassembled WGS sequence"/>
</dbReference>
<protein>
    <submittedName>
        <fullName evidence="2">Uncharacterized protein</fullName>
    </submittedName>
</protein>
<feature type="compositionally biased region" description="Polar residues" evidence="1">
    <location>
        <begin position="11"/>
        <end position="28"/>
    </location>
</feature>